<dbReference type="GO" id="GO:0004722">
    <property type="term" value="F:protein serine/threonine phosphatase activity"/>
    <property type="evidence" value="ECO:0007669"/>
    <property type="project" value="UniProtKB-EC"/>
</dbReference>
<name>A0A7M7HFB9_STRPU</name>
<dbReference type="GeneID" id="587202"/>
<dbReference type="CDD" id="cd14515">
    <property type="entry name" value="DUSP3-like"/>
    <property type="match status" value="1"/>
</dbReference>
<reference evidence="11" key="1">
    <citation type="submission" date="2015-02" db="EMBL/GenBank/DDBJ databases">
        <title>Genome sequencing for Strongylocentrotus purpuratus.</title>
        <authorList>
            <person name="Murali S."/>
            <person name="Liu Y."/>
            <person name="Vee V."/>
            <person name="English A."/>
            <person name="Wang M."/>
            <person name="Skinner E."/>
            <person name="Han Y."/>
            <person name="Muzny D.M."/>
            <person name="Worley K.C."/>
            <person name="Gibbs R.A."/>
        </authorList>
    </citation>
    <scope>NUCLEOTIDE SEQUENCE</scope>
</reference>
<dbReference type="AlphaFoldDB" id="A0A7M7HFB9"/>
<evidence type="ECO:0000256" key="2">
    <source>
        <dbReference type="ARBA" id="ARBA00022801"/>
    </source>
</evidence>
<dbReference type="OMA" id="SYMHVNT"/>
<feature type="domain" description="Tyrosine-protein phosphatase" evidence="8">
    <location>
        <begin position="26"/>
        <end position="181"/>
    </location>
</feature>
<comment type="catalytic activity">
    <reaction evidence="4 7">
        <text>O-phospho-L-seryl-[protein] + H2O = L-seryl-[protein] + phosphate</text>
        <dbReference type="Rhea" id="RHEA:20629"/>
        <dbReference type="Rhea" id="RHEA-COMP:9863"/>
        <dbReference type="Rhea" id="RHEA-COMP:11604"/>
        <dbReference type="ChEBI" id="CHEBI:15377"/>
        <dbReference type="ChEBI" id="CHEBI:29999"/>
        <dbReference type="ChEBI" id="CHEBI:43474"/>
        <dbReference type="ChEBI" id="CHEBI:83421"/>
        <dbReference type="EC" id="3.1.3.16"/>
    </reaction>
</comment>
<dbReference type="InterPro" id="IPR000340">
    <property type="entry name" value="Dual-sp_phosphatase_cat-dom"/>
</dbReference>
<evidence type="ECO:0000259" key="8">
    <source>
        <dbReference type="PROSITE" id="PS50054"/>
    </source>
</evidence>
<comment type="function">
    <text evidence="7">Dual specificity phosphatase able to dephosphorylate phosphotyrosine, phosphoserine and phosphothreonine residues, with a preference for phosphotyrosine as a substrate.</text>
</comment>
<feature type="domain" description="Tyrosine specific protein phosphatases" evidence="9">
    <location>
        <begin position="102"/>
        <end position="160"/>
    </location>
</feature>
<dbReference type="InParanoid" id="A0A7M7HFB9"/>
<reference evidence="10" key="2">
    <citation type="submission" date="2021-01" db="UniProtKB">
        <authorList>
            <consortium name="EnsemblMetazoa"/>
        </authorList>
    </citation>
    <scope>IDENTIFICATION</scope>
</reference>
<keyword evidence="11" id="KW-1185">Reference proteome</keyword>
<dbReference type="Gene3D" id="3.90.190.10">
    <property type="entry name" value="Protein tyrosine phosphatase superfamily"/>
    <property type="match status" value="1"/>
</dbReference>
<dbReference type="GO" id="GO:0005737">
    <property type="term" value="C:cytoplasm"/>
    <property type="evidence" value="ECO:0000318"/>
    <property type="project" value="GO_Central"/>
</dbReference>
<dbReference type="GO" id="GO:0033549">
    <property type="term" value="F:MAP kinase phosphatase activity"/>
    <property type="evidence" value="ECO:0000318"/>
    <property type="project" value="GO_Central"/>
</dbReference>
<dbReference type="KEGG" id="spu:587202"/>
<comment type="catalytic activity">
    <reaction evidence="7">
        <text>O-phospho-L-tyrosyl-[protein] + H2O = L-tyrosyl-[protein] + phosphate</text>
        <dbReference type="Rhea" id="RHEA:10684"/>
        <dbReference type="Rhea" id="RHEA-COMP:10136"/>
        <dbReference type="Rhea" id="RHEA-COMP:20101"/>
        <dbReference type="ChEBI" id="CHEBI:15377"/>
        <dbReference type="ChEBI" id="CHEBI:43474"/>
        <dbReference type="ChEBI" id="CHEBI:46858"/>
        <dbReference type="ChEBI" id="CHEBI:61978"/>
        <dbReference type="EC" id="3.1.3.48"/>
    </reaction>
</comment>
<dbReference type="EnsemblMetazoa" id="XM_011666040">
    <property type="protein sequence ID" value="XP_011664342"/>
    <property type="gene ID" value="LOC587202"/>
</dbReference>
<dbReference type="SUPFAM" id="SSF52799">
    <property type="entry name" value="(Phosphotyrosine protein) phosphatases II"/>
    <property type="match status" value="1"/>
</dbReference>
<comment type="similarity">
    <text evidence="1 7">Belongs to the protein-tyrosine phosphatase family. Non-receptor class dual specificity subfamily.</text>
</comment>
<keyword evidence="2 7" id="KW-0378">Hydrolase</keyword>
<accession>A0A7M7HFB9</accession>
<evidence type="ECO:0000313" key="10">
    <source>
        <dbReference type="EnsemblMetazoa" id="XP_011664342"/>
    </source>
</evidence>
<dbReference type="RefSeq" id="XP_011664342.2">
    <property type="nucleotide sequence ID" value="XM_011666040.2"/>
</dbReference>
<evidence type="ECO:0000256" key="6">
    <source>
        <dbReference type="PIRSR" id="PIRSR620405-1"/>
    </source>
</evidence>
<sequence>MATKTASCTPDELESLCRAGARFLFEPSCDVNEVYERVFVGGEEIARDLPKLGTLGITHVLNCAEGPSRMFRVDTNQEYYVDASIKYCGLPVSDDPRANLKQHFETAAKFIDETLSQKDAKVLIHCVVGFSRSATVAIAYLMIRRGMTAQEATQAVRKNREIGPNDGFLVQLCELNSELHPN</sequence>
<dbReference type="PROSITE" id="PS00383">
    <property type="entry name" value="TYR_PHOSPHATASE_1"/>
    <property type="match status" value="1"/>
</dbReference>
<dbReference type="EC" id="3.1.3.16" evidence="7"/>
<dbReference type="SMART" id="SM00195">
    <property type="entry name" value="DSPc"/>
    <property type="match status" value="1"/>
</dbReference>
<keyword evidence="3 7" id="KW-0904">Protein phosphatase</keyword>
<dbReference type="PROSITE" id="PS50054">
    <property type="entry name" value="TYR_PHOSPHATASE_DUAL"/>
    <property type="match status" value="1"/>
</dbReference>
<feature type="active site" description="Phosphocysteine intermediate" evidence="6">
    <location>
        <position position="126"/>
    </location>
</feature>
<dbReference type="PANTHER" id="PTHR45682:SF5">
    <property type="entry name" value="DUAL SPECIFICITY PROTEIN PHOSPHATASE"/>
    <property type="match status" value="1"/>
</dbReference>
<dbReference type="GO" id="GO:0008138">
    <property type="term" value="F:protein tyrosine/serine/threonine phosphatase activity"/>
    <property type="evidence" value="ECO:0000318"/>
    <property type="project" value="GO_Central"/>
</dbReference>
<evidence type="ECO:0000313" key="11">
    <source>
        <dbReference type="Proteomes" id="UP000007110"/>
    </source>
</evidence>
<evidence type="ECO:0000259" key="9">
    <source>
        <dbReference type="PROSITE" id="PS50056"/>
    </source>
</evidence>
<evidence type="ECO:0000256" key="3">
    <source>
        <dbReference type="ARBA" id="ARBA00022912"/>
    </source>
</evidence>
<dbReference type="InterPro" id="IPR016130">
    <property type="entry name" value="Tyr_Pase_AS"/>
</dbReference>
<dbReference type="InterPro" id="IPR000387">
    <property type="entry name" value="Tyr_Pase_dom"/>
</dbReference>
<evidence type="ECO:0000256" key="5">
    <source>
        <dbReference type="ARBA" id="ARBA00048336"/>
    </source>
</evidence>
<protein>
    <recommendedName>
        <fullName evidence="7">Dual specificity protein phosphatase</fullName>
        <ecNumber evidence="7">3.1.3.16</ecNumber>
        <ecNumber evidence="7">3.1.3.48</ecNumber>
    </recommendedName>
</protein>
<dbReference type="InterPro" id="IPR020422">
    <property type="entry name" value="TYR_PHOSPHATASE_DUAL_dom"/>
</dbReference>
<dbReference type="PANTHER" id="PTHR45682">
    <property type="entry name" value="AGAP008228-PA"/>
    <property type="match status" value="1"/>
</dbReference>
<proteinExistence type="inferred from homology"/>
<dbReference type="OrthoDB" id="426001at2759"/>
<dbReference type="PRINTS" id="PR01908">
    <property type="entry name" value="ADSPHPHTASE"/>
</dbReference>
<evidence type="ECO:0000256" key="4">
    <source>
        <dbReference type="ARBA" id="ARBA00047761"/>
    </source>
</evidence>
<dbReference type="PRINTS" id="PR01909">
    <property type="entry name" value="ADSPHPHTASEA"/>
</dbReference>
<comment type="catalytic activity">
    <reaction evidence="5 7">
        <text>O-phospho-L-threonyl-[protein] + H2O = L-threonyl-[protein] + phosphate</text>
        <dbReference type="Rhea" id="RHEA:47004"/>
        <dbReference type="Rhea" id="RHEA-COMP:11060"/>
        <dbReference type="Rhea" id="RHEA-COMP:11605"/>
        <dbReference type="ChEBI" id="CHEBI:15377"/>
        <dbReference type="ChEBI" id="CHEBI:30013"/>
        <dbReference type="ChEBI" id="CHEBI:43474"/>
        <dbReference type="ChEBI" id="CHEBI:61977"/>
        <dbReference type="EC" id="3.1.3.16"/>
    </reaction>
</comment>
<dbReference type="GO" id="GO:0004725">
    <property type="term" value="F:protein tyrosine phosphatase activity"/>
    <property type="evidence" value="ECO:0007669"/>
    <property type="project" value="UniProtKB-EC"/>
</dbReference>
<evidence type="ECO:0000256" key="7">
    <source>
        <dbReference type="RuleBase" id="RU366038"/>
    </source>
</evidence>
<dbReference type="GO" id="GO:0043409">
    <property type="term" value="P:negative regulation of MAPK cascade"/>
    <property type="evidence" value="ECO:0000318"/>
    <property type="project" value="GO_Central"/>
</dbReference>
<dbReference type="Proteomes" id="UP000007110">
    <property type="component" value="Unassembled WGS sequence"/>
</dbReference>
<organism evidence="10 11">
    <name type="scientific">Strongylocentrotus purpuratus</name>
    <name type="common">Purple sea urchin</name>
    <dbReference type="NCBI Taxonomy" id="7668"/>
    <lineage>
        <taxon>Eukaryota</taxon>
        <taxon>Metazoa</taxon>
        <taxon>Echinodermata</taxon>
        <taxon>Eleutherozoa</taxon>
        <taxon>Echinozoa</taxon>
        <taxon>Echinoidea</taxon>
        <taxon>Euechinoidea</taxon>
        <taxon>Echinacea</taxon>
        <taxon>Camarodonta</taxon>
        <taxon>Echinidea</taxon>
        <taxon>Strongylocentrotidae</taxon>
        <taxon>Strongylocentrotus</taxon>
    </lineage>
</organism>
<dbReference type="InterPro" id="IPR020405">
    <property type="entry name" value="Atypical_DUSP_subfamA"/>
</dbReference>
<evidence type="ECO:0000256" key="1">
    <source>
        <dbReference type="ARBA" id="ARBA00008601"/>
    </source>
</evidence>
<dbReference type="EC" id="3.1.3.48" evidence="7"/>
<dbReference type="FunCoup" id="A0A7M7HFB9">
    <property type="interactions" value="381"/>
</dbReference>
<dbReference type="InterPro" id="IPR029021">
    <property type="entry name" value="Prot-tyrosine_phosphatase-like"/>
</dbReference>
<dbReference type="PROSITE" id="PS50056">
    <property type="entry name" value="TYR_PHOSPHATASE_2"/>
    <property type="match status" value="1"/>
</dbReference>
<dbReference type="Pfam" id="PF00782">
    <property type="entry name" value="DSPc"/>
    <property type="match status" value="1"/>
</dbReference>